<dbReference type="RefSeq" id="WP_078788300.1">
    <property type="nucleotide sequence ID" value="NZ_FMTO01000002.1"/>
</dbReference>
<dbReference type="EMBL" id="FUXA01000028">
    <property type="protein sequence ID" value="SKA07600.1"/>
    <property type="molecule type" value="Genomic_DNA"/>
</dbReference>
<gene>
    <name evidence="2" type="ORF">SAMN02745110_02532</name>
</gene>
<accession>A0A1T4QUZ1</accession>
<reference evidence="2 3" key="1">
    <citation type="submission" date="2017-02" db="EMBL/GenBank/DDBJ databases">
        <authorList>
            <person name="Peterson S.W."/>
        </authorList>
    </citation>
    <scope>NUCLEOTIDE SEQUENCE [LARGE SCALE GENOMIC DNA]</scope>
    <source>
        <strain evidence="2 3">ATCC 17233</strain>
    </source>
</reference>
<evidence type="ECO:0000256" key="1">
    <source>
        <dbReference type="SAM" id="Coils"/>
    </source>
</evidence>
<evidence type="ECO:0000313" key="3">
    <source>
        <dbReference type="Proteomes" id="UP000189857"/>
    </source>
</evidence>
<proteinExistence type="predicted"/>
<dbReference type="Proteomes" id="UP000189857">
    <property type="component" value="Unassembled WGS sequence"/>
</dbReference>
<keyword evidence="3" id="KW-1185">Reference proteome</keyword>
<protein>
    <submittedName>
        <fullName evidence="2">Uncharacterized protein</fullName>
    </submittedName>
</protein>
<name>A0A1T4QUZ1_9FIRM</name>
<dbReference type="AlphaFoldDB" id="A0A1T4QUZ1"/>
<keyword evidence="1" id="KW-0175">Coiled coil</keyword>
<organism evidence="2 3">
    <name type="scientific">Eubacterium ruminantium</name>
    <dbReference type="NCBI Taxonomy" id="42322"/>
    <lineage>
        <taxon>Bacteria</taxon>
        <taxon>Bacillati</taxon>
        <taxon>Bacillota</taxon>
        <taxon>Clostridia</taxon>
        <taxon>Eubacteriales</taxon>
        <taxon>Eubacteriaceae</taxon>
        <taxon>Eubacterium</taxon>
    </lineage>
</organism>
<sequence length="240" mass="28397">MSKVKLTSYLNKIESNYIKTREKWEKLQKELKDEETRYNSLDLTLMNDKGMNKEFTLHMEKKKDIYKKIEGLRHEFEESVQKVKSDSDKIFNKNYQYTPSEIDSNGVTILQNGDLSDRELMELAERYRKSGNYTMYFMATDKMKIDQIPEARLGAKDKEMRAYKNKARERRNSREDHELLNSFGEICLKALRDEDYLSNGIHKAHDGFYQEYKNYTDNIVSDVASPWEVSEETGSSSPWE</sequence>
<feature type="coiled-coil region" evidence="1">
    <location>
        <begin position="10"/>
        <end position="44"/>
    </location>
</feature>
<evidence type="ECO:0000313" key="2">
    <source>
        <dbReference type="EMBL" id="SKA07600.1"/>
    </source>
</evidence>